<name>A0A9D4EIZ8_DREPO</name>
<evidence type="ECO:0000256" key="1">
    <source>
        <dbReference type="SAM" id="MobiDB-lite"/>
    </source>
</evidence>
<protein>
    <submittedName>
        <fullName evidence="2">Uncharacterized protein</fullName>
    </submittedName>
</protein>
<dbReference type="Proteomes" id="UP000828390">
    <property type="component" value="Unassembled WGS sequence"/>
</dbReference>
<gene>
    <name evidence="2" type="ORF">DPMN_158413</name>
</gene>
<dbReference type="EMBL" id="JAIWYP010000008">
    <property type="protein sequence ID" value="KAH3780595.1"/>
    <property type="molecule type" value="Genomic_DNA"/>
</dbReference>
<reference evidence="2" key="1">
    <citation type="journal article" date="2019" name="bioRxiv">
        <title>The Genome of the Zebra Mussel, Dreissena polymorpha: A Resource for Invasive Species Research.</title>
        <authorList>
            <person name="McCartney M.A."/>
            <person name="Auch B."/>
            <person name="Kono T."/>
            <person name="Mallez S."/>
            <person name="Zhang Y."/>
            <person name="Obille A."/>
            <person name="Becker A."/>
            <person name="Abrahante J.E."/>
            <person name="Garbe J."/>
            <person name="Badalamenti J.P."/>
            <person name="Herman A."/>
            <person name="Mangelson H."/>
            <person name="Liachko I."/>
            <person name="Sullivan S."/>
            <person name="Sone E.D."/>
            <person name="Koren S."/>
            <person name="Silverstein K.A.T."/>
            <person name="Beckman K.B."/>
            <person name="Gohl D.M."/>
        </authorList>
    </citation>
    <scope>NUCLEOTIDE SEQUENCE</scope>
    <source>
        <strain evidence="2">Duluth1</strain>
        <tissue evidence="2">Whole animal</tissue>
    </source>
</reference>
<comment type="caution">
    <text evidence="2">The sequence shown here is derived from an EMBL/GenBank/DDBJ whole genome shotgun (WGS) entry which is preliminary data.</text>
</comment>
<reference evidence="2" key="2">
    <citation type="submission" date="2020-11" db="EMBL/GenBank/DDBJ databases">
        <authorList>
            <person name="McCartney M.A."/>
            <person name="Auch B."/>
            <person name="Kono T."/>
            <person name="Mallez S."/>
            <person name="Becker A."/>
            <person name="Gohl D.M."/>
            <person name="Silverstein K.A.T."/>
            <person name="Koren S."/>
            <person name="Bechman K.B."/>
            <person name="Herman A."/>
            <person name="Abrahante J.E."/>
            <person name="Garbe J."/>
        </authorList>
    </citation>
    <scope>NUCLEOTIDE SEQUENCE</scope>
    <source>
        <strain evidence="2">Duluth1</strain>
        <tissue evidence="2">Whole animal</tissue>
    </source>
</reference>
<dbReference type="AlphaFoldDB" id="A0A9D4EIZ8"/>
<feature type="compositionally biased region" description="Polar residues" evidence="1">
    <location>
        <begin position="1"/>
        <end position="14"/>
    </location>
</feature>
<evidence type="ECO:0000313" key="2">
    <source>
        <dbReference type="EMBL" id="KAH3780595.1"/>
    </source>
</evidence>
<proteinExistence type="predicted"/>
<sequence length="60" mass="6295">MVSGVNGANGQNVPQRAGREHDLGRDGAILLNQQMAGMSVEVPSMKQLDATIVNALYASL</sequence>
<accession>A0A9D4EIZ8</accession>
<organism evidence="2 3">
    <name type="scientific">Dreissena polymorpha</name>
    <name type="common">Zebra mussel</name>
    <name type="synonym">Mytilus polymorpha</name>
    <dbReference type="NCBI Taxonomy" id="45954"/>
    <lineage>
        <taxon>Eukaryota</taxon>
        <taxon>Metazoa</taxon>
        <taxon>Spiralia</taxon>
        <taxon>Lophotrochozoa</taxon>
        <taxon>Mollusca</taxon>
        <taxon>Bivalvia</taxon>
        <taxon>Autobranchia</taxon>
        <taxon>Heteroconchia</taxon>
        <taxon>Euheterodonta</taxon>
        <taxon>Imparidentia</taxon>
        <taxon>Neoheterodontei</taxon>
        <taxon>Myida</taxon>
        <taxon>Dreissenoidea</taxon>
        <taxon>Dreissenidae</taxon>
        <taxon>Dreissena</taxon>
    </lineage>
</organism>
<evidence type="ECO:0000313" key="3">
    <source>
        <dbReference type="Proteomes" id="UP000828390"/>
    </source>
</evidence>
<keyword evidence="3" id="KW-1185">Reference proteome</keyword>
<feature type="region of interest" description="Disordered" evidence="1">
    <location>
        <begin position="1"/>
        <end position="26"/>
    </location>
</feature>